<dbReference type="PANTHER" id="PTHR35849">
    <property type="entry name" value="BLR2341 PROTEIN"/>
    <property type="match status" value="1"/>
</dbReference>
<gene>
    <name evidence="2" type="ordered locus">Mpe_A3096</name>
</gene>
<feature type="domain" description="STAS" evidence="1">
    <location>
        <begin position="1"/>
        <end position="93"/>
    </location>
</feature>
<dbReference type="Pfam" id="PF13466">
    <property type="entry name" value="STAS_2"/>
    <property type="match status" value="1"/>
</dbReference>
<accession>A2SKG0</accession>
<dbReference type="PANTHER" id="PTHR35849:SF2">
    <property type="entry name" value="BLR2341 PROTEIN"/>
    <property type="match status" value="1"/>
</dbReference>
<dbReference type="InterPro" id="IPR058548">
    <property type="entry name" value="MlaB-like_STAS"/>
</dbReference>
<dbReference type="HOGENOM" id="CLU_115403_13_5_4"/>
<organism evidence="2 3">
    <name type="scientific">Methylibium petroleiphilum (strain ATCC BAA-1232 / LMG 22953 / PM1)</name>
    <dbReference type="NCBI Taxonomy" id="420662"/>
    <lineage>
        <taxon>Bacteria</taxon>
        <taxon>Pseudomonadati</taxon>
        <taxon>Pseudomonadota</taxon>
        <taxon>Betaproteobacteria</taxon>
        <taxon>Burkholderiales</taxon>
        <taxon>Sphaerotilaceae</taxon>
        <taxon>Methylibium</taxon>
    </lineage>
</organism>
<dbReference type="eggNOG" id="COG3113">
    <property type="taxonomic scope" value="Bacteria"/>
</dbReference>
<dbReference type="InterPro" id="IPR036513">
    <property type="entry name" value="STAS_dom_sf"/>
</dbReference>
<evidence type="ECO:0000259" key="1">
    <source>
        <dbReference type="PROSITE" id="PS50801"/>
    </source>
</evidence>
<dbReference type="RefSeq" id="WP_011830672.1">
    <property type="nucleotide sequence ID" value="NC_008825.1"/>
</dbReference>
<reference evidence="2 3" key="1">
    <citation type="journal article" date="2007" name="J. Bacteriol.">
        <title>Whole-genome analysis of the methyl tert-butyl ether-degrading beta-proteobacterium Methylibium petroleiphilum PM1.</title>
        <authorList>
            <person name="Kane S.R."/>
            <person name="Chakicherla A.Y."/>
            <person name="Chain P.S.G."/>
            <person name="Schmidt R."/>
            <person name="Shin M.W."/>
            <person name="Legler T.C."/>
            <person name="Scow K.M."/>
            <person name="Larimer F.W."/>
            <person name="Lucas S.M."/>
            <person name="Richardson P.M."/>
            <person name="Hristova K.R."/>
        </authorList>
    </citation>
    <scope>NUCLEOTIDE SEQUENCE [LARGE SCALE GENOMIC DNA]</scope>
    <source>
        <strain evidence="3">ATCC BAA-1232 / LMG 22953 / PM1</strain>
    </source>
</reference>
<proteinExistence type="predicted"/>
<keyword evidence="3" id="KW-1185">Reference proteome</keyword>
<dbReference type="STRING" id="420662.Mpe_A3096"/>
<evidence type="ECO:0000313" key="2">
    <source>
        <dbReference type="EMBL" id="ABM96049.1"/>
    </source>
</evidence>
<dbReference type="AlphaFoldDB" id="A2SKG0"/>
<dbReference type="Proteomes" id="UP000000366">
    <property type="component" value="Chromosome"/>
</dbReference>
<protein>
    <submittedName>
        <fullName evidence="2">Putative signal peptide protein</fullName>
    </submittedName>
</protein>
<dbReference type="CDD" id="cd07043">
    <property type="entry name" value="STAS_anti-anti-sigma_factors"/>
    <property type="match status" value="1"/>
</dbReference>
<name>A2SKG0_METPP</name>
<dbReference type="KEGG" id="mpt:Mpe_A3096"/>
<dbReference type="EMBL" id="CP000555">
    <property type="protein sequence ID" value="ABM96049.1"/>
    <property type="molecule type" value="Genomic_DNA"/>
</dbReference>
<evidence type="ECO:0000313" key="3">
    <source>
        <dbReference type="Proteomes" id="UP000000366"/>
    </source>
</evidence>
<dbReference type="Gene3D" id="3.30.750.24">
    <property type="entry name" value="STAS domain"/>
    <property type="match status" value="1"/>
</dbReference>
<dbReference type="InterPro" id="IPR052746">
    <property type="entry name" value="MlaB_ABC_Transporter"/>
</dbReference>
<dbReference type="InterPro" id="IPR002645">
    <property type="entry name" value="STAS_dom"/>
</dbReference>
<sequence length="93" mass="10460">MLLLPETLTLNEARDTLRLLKVSLEREAEPLLVIDGSQLQRFDSTALAVLLECRRLAQAWGKRFELTAVPEKLSELSRLYGIDDLLTPSPVQA</sequence>
<dbReference type="SUPFAM" id="SSF52091">
    <property type="entry name" value="SpoIIaa-like"/>
    <property type="match status" value="1"/>
</dbReference>
<dbReference type="PROSITE" id="PS50801">
    <property type="entry name" value="STAS"/>
    <property type="match status" value="1"/>
</dbReference>